<accession>A0A9Q3DEY3</accession>
<proteinExistence type="predicted"/>
<dbReference type="AlphaFoldDB" id="A0A9Q3DEY3"/>
<evidence type="ECO:0000313" key="3">
    <source>
        <dbReference type="Proteomes" id="UP000765509"/>
    </source>
</evidence>
<feature type="region of interest" description="Disordered" evidence="1">
    <location>
        <begin position="163"/>
        <end position="183"/>
    </location>
</feature>
<dbReference type="EMBL" id="AVOT02015303">
    <property type="protein sequence ID" value="MBW0499513.1"/>
    <property type="molecule type" value="Genomic_DNA"/>
</dbReference>
<gene>
    <name evidence="2" type="ORF">O181_039228</name>
</gene>
<evidence type="ECO:0000313" key="2">
    <source>
        <dbReference type="EMBL" id="MBW0499513.1"/>
    </source>
</evidence>
<comment type="caution">
    <text evidence="2">The sequence shown here is derived from an EMBL/GenBank/DDBJ whole genome shotgun (WGS) entry which is preliminary data.</text>
</comment>
<dbReference type="Proteomes" id="UP000765509">
    <property type="component" value="Unassembled WGS sequence"/>
</dbReference>
<dbReference type="OrthoDB" id="3158924at2759"/>
<protein>
    <submittedName>
        <fullName evidence="2">Uncharacterized protein</fullName>
    </submittedName>
</protein>
<keyword evidence="3" id="KW-1185">Reference proteome</keyword>
<sequence length="194" mass="22416">MEYKDHEGYTCDWVTHIPEIQLAYNKSAHSTTGNSPLLVEKGWNLLIPVDHLKKNLLTISPTAKYFHDMWKSACDTVSRCIPEAEEYTTQRYDKTHKQPNFREGDQVLVSTLNFNNLKVPKKMRDSLVRPFTIIRFIRKNVAVVIFTEEFSMKHPVFPGSLVKPNHQTGDDMFPSRNKSHTPQDIVEVENSLAQ</sequence>
<reference evidence="2" key="1">
    <citation type="submission" date="2021-03" db="EMBL/GenBank/DDBJ databases">
        <title>Draft genome sequence of rust myrtle Austropuccinia psidii MF-1, a brazilian biotype.</title>
        <authorList>
            <person name="Quecine M.C."/>
            <person name="Pachon D.M.R."/>
            <person name="Bonatelli M.L."/>
            <person name="Correr F.H."/>
            <person name="Franceschini L.M."/>
            <person name="Leite T.F."/>
            <person name="Margarido G.R.A."/>
            <person name="Almeida C.A."/>
            <person name="Ferrarezi J.A."/>
            <person name="Labate C.A."/>
        </authorList>
    </citation>
    <scope>NUCLEOTIDE SEQUENCE</scope>
    <source>
        <strain evidence="2">MF-1</strain>
    </source>
</reference>
<organism evidence="2 3">
    <name type="scientific">Austropuccinia psidii MF-1</name>
    <dbReference type="NCBI Taxonomy" id="1389203"/>
    <lineage>
        <taxon>Eukaryota</taxon>
        <taxon>Fungi</taxon>
        <taxon>Dikarya</taxon>
        <taxon>Basidiomycota</taxon>
        <taxon>Pucciniomycotina</taxon>
        <taxon>Pucciniomycetes</taxon>
        <taxon>Pucciniales</taxon>
        <taxon>Sphaerophragmiaceae</taxon>
        <taxon>Austropuccinia</taxon>
    </lineage>
</organism>
<evidence type="ECO:0000256" key="1">
    <source>
        <dbReference type="SAM" id="MobiDB-lite"/>
    </source>
</evidence>
<name>A0A9Q3DEY3_9BASI</name>